<dbReference type="EMBL" id="CP119313">
    <property type="protein sequence ID" value="WEK19374.1"/>
    <property type="molecule type" value="Genomic_DNA"/>
</dbReference>
<dbReference type="AlphaFoldDB" id="A0AAJ5W7E7"/>
<name>A0AAJ5W7E7_9SPHI</name>
<accession>A0AAJ5W7E7</accession>
<organism evidence="2 3">
    <name type="scientific">Candidatus Pedobacter colombiensis</name>
    <dbReference type="NCBI Taxonomy" id="3121371"/>
    <lineage>
        <taxon>Bacteria</taxon>
        <taxon>Pseudomonadati</taxon>
        <taxon>Bacteroidota</taxon>
        <taxon>Sphingobacteriia</taxon>
        <taxon>Sphingobacteriales</taxon>
        <taxon>Sphingobacteriaceae</taxon>
        <taxon>Pedobacter</taxon>
    </lineage>
</organism>
<keyword evidence="1" id="KW-0472">Membrane</keyword>
<gene>
    <name evidence="2" type="ORF">P0Y49_21605</name>
</gene>
<proteinExistence type="predicted"/>
<feature type="transmembrane region" description="Helical" evidence="1">
    <location>
        <begin position="162"/>
        <end position="185"/>
    </location>
</feature>
<evidence type="ECO:0000313" key="3">
    <source>
        <dbReference type="Proteomes" id="UP001214530"/>
    </source>
</evidence>
<keyword evidence="1" id="KW-1133">Transmembrane helix</keyword>
<sequence>MNFDDIKSAWNKDSNGNIEVPNKIDELKKAELPLDKIRRNMRHEFVVQVLSVILIAFVPQIYSLKPALLLPFNAIYMLFVMTSVYFFSRFYAFYKRVGATSLTTKDALYEINYDIKLNMELYKMFSYMLFPFVLMILSLLLISIKYNHVIRLLQSGITNTSFYLYFGLSVAAIYALLHFSAVYWLKTCYQKYAKEIENILKELKEE</sequence>
<feature type="transmembrane region" description="Helical" evidence="1">
    <location>
        <begin position="45"/>
        <end position="62"/>
    </location>
</feature>
<dbReference type="Proteomes" id="UP001214530">
    <property type="component" value="Chromosome"/>
</dbReference>
<evidence type="ECO:0000256" key="1">
    <source>
        <dbReference type="SAM" id="Phobius"/>
    </source>
</evidence>
<feature type="transmembrane region" description="Helical" evidence="1">
    <location>
        <begin position="124"/>
        <end position="142"/>
    </location>
</feature>
<reference evidence="2" key="1">
    <citation type="submission" date="2023-03" db="EMBL/GenBank/DDBJ databases">
        <title>Andean soil-derived lignocellulolytic bacterial consortium as a source of novel taxa and putative plastic-active enzymes.</title>
        <authorList>
            <person name="Diaz-Garcia L."/>
            <person name="Chuvochina M."/>
            <person name="Feuerriegel G."/>
            <person name="Bunk B."/>
            <person name="Sproer C."/>
            <person name="Streit W.R."/>
            <person name="Rodriguez L.M."/>
            <person name="Overmann J."/>
            <person name="Jimenez D.J."/>
        </authorList>
    </citation>
    <scope>NUCLEOTIDE SEQUENCE</scope>
    <source>
        <strain evidence="2">MAG 3858</strain>
    </source>
</reference>
<protein>
    <submittedName>
        <fullName evidence="2">Uncharacterized protein</fullName>
    </submittedName>
</protein>
<feature type="transmembrane region" description="Helical" evidence="1">
    <location>
        <begin position="68"/>
        <end position="87"/>
    </location>
</feature>
<keyword evidence="1" id="KW-0812">Transmembrane</keyword>
<evidence type="ECO:0000313" key="2">
    <source>
        <dbReference type="EMBL" id="WEK19374.1"/>
    </source>
</evidence>